<gene>
    <name evidence="3" type="ORF">DFR41_101702</name>
</gene>
<accession>A0A370FMK6</accession>
<dbReference type="OrthoDB" id="8854246at2"/>
<dbReference type="AlphaFoldDB" id="A0A370FMK6"/>
<evidence type="ECO:0000256" key="2">
    <source>
        <dbReference type="SAM" id="SignalP"/>
    </source>
</evidence>
<keyword evidence="2" id="KW-0732">Signal</keyword>
<evidence type="ECO:0000313" key="4">
    <source>
        <dbReference type="Proteomes" id="UP000255265"/>
    </source>
</evidence>
<evidence type="ECO:0008006" key="5">
    <source>
        <dbReference type="Google" id="ProtNLM"/>
    </source>
</evidence>
<feature type="compositionally biased region" description="Basic and acidic residues" evidence="1">
    <location>
        <begin position="103"/>
        <end position="115"/>
    </location>
</feature>
<feature type="compositionally biased region" description="Polar residues" evidence="1">
    <location>
        <begin position="130"/>
        <end position="139"/>
    </location>
</feature>
<feature type="signal peptide" evidence="2">
    <location>
        <begin position="1"/>
        <end position="25"/>
    </location>
</feature>
<name>A0A370FMK6_9BURK</name>
<evidence type="ECO:0000256" key="1">
    <source>
        <dbReference type="SAM" id="MobiDB-lite"/>
    </source>
</evidence>
<feature type="chain" id="PRO_5016622408" description="Serine/threonine protein kinase" evidence="2">
    <location>
        <begin position="26"/>
        <end position="139"/>
    </location>
</feature>
<organism evidence="3 4">
    <name type="scientific">Pseudacidovorax intermedius</name>
    <dbReference type="NCBI Taxonomy" id="433924"/>
    <lineage>
        <taxon>Bacteria</taxon>
        <taxon>Pseudomonadati</taxon>
        <taxon>Pseudomonadota</taxon>
        <taxon>Betaproteobacteria</taxon>
        <taxon>Burkholderiales</taxon>
        <taxon>Comamonadaceae</taxon>
        <taxon>Pseudacidovorax</taxon>
    </lineage>
</organism>
<sequence>MTRTTRTLSALAAASLMAVGASAIAQTTVPATQGQASTMTPAGVPNPTQRPDGTMPAQRDNVRSEARANNRMPDNTTTPSGQPSTVMNGQPNPTPPVNQNTRAEVRADTKADMQRRPYGNTGERPDVPTNPKNMTGTPK</sequence>
<feature type="region of interest" description="Disordered" evidence="1">
    <location>
        <begin position="30"/>
        <end position="139"/>
    </location>
</feature>
<keyword evidence="4" id="KW-1185">Reference proteome</keyword>
<evidence type="ECO:0000313" key="3">
    <source>
        <dbReference type="EMBL" id="RDI28946.1"/>
    </source>
</evidence>
<protein>
    <recommendedName>
        <fullName evidence="5">Serine/threonine protein kinase</fullName>
    </recommendedName>
</protein>
<proteinExistence type="predicted"/>
<dbReference type="EMBL" id="QQAV01000001">
    <property type="protein sequence ID" value="RDI28946.1"/>
    <property type="molecule type" value="Genomic_DNA"/>
</dbReference>
<feature type="compositionally biased region" description="Polar residues" evidence="1">
    <location>
        <begin position="30"/>
        <end position="51"/>
    </location>
</feature>
<dbReference type="Proteomes" id="UP000255265">
    <property type="component" value="Unassembled WGS sequence"/>
</dbReference>
<feature type="compositionally biased region" description="Polar residues" evidence="1">
    <location>
        <begin position="72"/>
        <end position="87"/>
    </location>
</feature>
<reference evidence="3 4" key="1">
    <citation type="submission" date="2018-07" db="EMBL/GenBank/DDBJ databases">
        <title>Genomic Encyclopedia of Type Strains, Phase IV (KMG-IV): sequencing the most valuable type-strain genomes for metagenomic binning, comparative biology and taxonomic classification.</title>
        <authorList>
            <person name="Goeker M."/>
        </authorList>
    </citation>
    <scope>NUCLEOTIDE SEQUENCE [LARGE SCALE GENOMIC DNA]</scope>
    <source>
        <strain evidence="3 4">DSM 21352</strain>
    </source>
</reference>
<comment type="caution">
    <text evidence="3">The sequence shown here is derived from an EMBL/GenBank/DDBJ whole genome shotgun (WGS) entry which is preliminary data.</text>
</comment>
<dbReference type="RefSeq" id="WP_114801694.1">
    <property type="nucleotide sequence ID" value="NZ_QQAV01000001.1"/>
</dbReference>